<evidence type="ECO:0000256" key="11">
    <source>
        <dbReference type="ARBA" id="ARBA00032909"/>
    </source>
</evidence>
<evidence type="ECO:0000313" key="15">
    <source>
        <dbReference type="Proteomes" id="UP001219933"/>
    </source>
</evidence>
<evidence type="ECO:0000256" key="8">
    <source>
        <dbReference type="ARBA" id="ARBA00022737"/>
    </source>
</evidence>
<protein>
    <recommendedName>
        <fullName evidence="4">Protein farnesyltransferase subunit beta</fullName>
        <ecNumber evidence="3">2.5.1.58</ecNumber>
    </recommendedName>
    <alternativeName>
        <fullName evidence="10">CAAX farnesyltransferase subunit beta</fullName>
    </alternativeName>
    <alternativeName>
        <fullName evidence="11">Ras proteins prenyltransferase subunit beta</fullName>
    </alternativeName>
</protein>
<dbReference type="PANTHER" id="PTHR11774">
    <property type="entry name" value="GERANYLGERANYL TRANSFERASE TYPE BETA SUBUNIT"/>
    <property type="match status" value="1"/>
</dbReference>
<feature type="domain" description="Prenyltransferase alpha-alpha toroid" evidence="13">
    <location>
        <begin position="304"/>
        <end position="669"/>
    </location>
</feature>
<dbReference type="CDD" id="cd02893">
    <property type="entry name" value="FTase"/>
    <property type="match status" value="1"/>
</dbReference>
<keyword evidence="9" id="KW-0862">Zinc</keyword>
<gene>
    <name evidence="14" type="primary">RAM1</name>
    <name evidence="14" type="ORF">MCUN1_003056</name>
</gene>
<name>A0AAF0J7X3_9BASI</name>
<evidence type="ECO:0000256" key="2">
    <source>
        <dbReference type="ARBA" id="ARBA00010497"/>
    </source>
</evidence>
<dbReference type="InterPro" id="IPR045089">
    <property type="entry name" value="PGGT1B-like"/>
</dbReference>
<feature type="region of interest" description="Disordered" evidence="12">
    <location>
        <begin position="1"/>
        <end position="55"/>
    </location>
</feature>
<dbReference type="PANTHER" id="PTHR11774:SF6">
    <property type="entry name" value="PROTEIN FARNESYLTRANSFERASE SUBUNIT BETA"/>
    <property type="match status" value="1"/>
</dbReference>
<reference evidence="14" key="1">
    <citation type="submission" date="2023-03" db="EMBL/GenBank/DDBJ databases">
        <title>Mating type loci evolution in Malassezia.</title>
        <authorList>
            <person name="Coelho M.A."/>
        </authorList>
    </citation>
    <scope>NUCLEOTIDE SEQUENCE</scope>
    <source>
        <strain evidence="14">CBS 11721</strain>
    </source>
</reference>
<evidence type="ECO:0000256" key="9">
    <source>
        <dbReference type="ARBA" id="ARBA00022833"/>
    </source>
</evidence>
<keyword evidence="15" id="KW-1185">Reference proteome</keyword>
<evidence type="ECO:0000256" key="7">
    <source>
        <dbReference type="ARBA" id="ARBA00022723"/>
    </source>
</evidence>
<evidence type="ECO:0000256" key="3">
    <source>
        <dbReference type="ARBA" id="ARBA00012702"/>
    </source>
</evidence>
<evidence type="ECO:0000256" key="4">
    <source>
        <dbReference type="ARBA" id="ARBA00015798"/>
    </source>
</evidence>
<dbReference type="Proteomes" id="UP001219933">
    <property type="component" value="Chromosome 4"/>
</dbReference>
<comment type="cofactor">
    <cofactor evidence="1">
        <name>Zn(2+)</name>
        <dbReference type="ChEBI" id="CHEBI:29105"/>
    </cofactor>
</comment>
<accession>A0AAF0J7X3</accession>
<evidence type="ECO:0000256" key="6">
    <source>
        <dbReference type="ARBA" id="ARBA00022679"/>
    </source>
</evidence>
<dbReference type="EMBL" id="CP119880">
    <property type="protein sequence ID" value="WFD36179.1"/>
    <property type="molecule type" value="Genomic_DNA"/>
</dbReference>
<keyword evidence="6 14" id="KW-0808">Transferase</keyword>
<keyword evidence="7" id="KW-0479">Metal-binding</keyword>
<dbReference type="InterPro" id="IPR026872">
    <property type="entry name" value="FTB"/>
</dbReference>
<comment type="similarity">
    <text evidence="2">Belongs to the protein prenyltransferase subunit beta family.</text>
</comment>
<dbReference type="EC" id="2.5.1.58" evidence="3"/>
<sequence>MPPKGRGVQSPFAKLAENNAARAAAPPSPAGSSGSRASKARPSAPSSPAPPATGAVAHDAFQLPRALESTTHRRLRGLLQDVLREATLWEEEHTLEGIKWASEAKSAWDQVATAALAGDARRAELVSALQTIDEASEQLHSSLARIVGERNPEVAFVDPMWATWTLERFVVAMKSLCMQYSVSDAYLAVVVAALTGREERGGTGGGSGSGNAKAADLQGVAAQMRDMLSEFVRLPHLHPSGVSGTASTFSADADSECGVSRHFFEHVCETEVRETSVEQKHTEELIDELFAPHRGPDAEPLPPLRRREHVGFLRRVLEPLGAPFVVFDSNRAWLIYWTAHALDLLGEPLDDTMRVRAVSTLLHFQDPSGGFGGGPGQLPHLMSTYAAVCAMAIVGGPGGAPSDEQVRAGSTANLGWDAIDRGAMYDWMMRLKQPDGSFLVHVGGEIDVRATYCVVVVASILGICTKELLSGVGAFVAGCQTHEGGFAALTHARYTVSGDVLVPMQPAEQQEPLGEAHGGYSFCALAAHTHLSMLGVGSAVDMDALVRWAVSLQGIPIEGGGFRGRTNKLVDGCYGWFCGGGLMTLLESLVDDDCAPPLSPPGDNSSGNSDSWVSDDLGGDLFDRRALTEYILVAAQAPRTGGLRDKPGKRADAYHTCYNLSGLSLCLHHVRPSAAAEAAALVEPRVGRREQHGK</sequence>
<keyword evidence="8" id="KW-0677">Repeat</keyword>
<dbReference type="InterPro" id="IPR001330">
    <property type="entry name" value="Prenyltrans"/>
</dbReference>
<evidence type="ECO:0000256" key="1">
    <source>
        <dbReference type="ARBA" id="ARBA00001947"/>
    </source>
</evidence>
<dbReference type="GO" id="GO:0004660">
    <property type="term" value="F:protein farnesyltransferase activity"/>
    <property type="evidence" value="ECO:0007669"/>
    <property type="project" value="UniProtKB-EC"/>
</dbReference>
<proteinExistence type="inferred from homology"/>
<dbReference type="Gene3D" id="1.50.10.20">
    <property type="match status" value="1"/>
</dbReference>
<dbReference type="Pfam" id="PF00432">
    <property type="entry name" value="Prenyltrans"/>
    <property type="match status" value="1"/>
</dbReference>
<evidence type="ECO:0000313" key="14">
    <source>
        <dbReference type="EMBL" id="WFD36179.1"/>
    </source>
</evidence>
<evidence type="ECO:0000256" key="12">
    <source>
        <dbReference type="SAM" id="MobiDB-lite"/>
    </source>
</evidence>
<evidence type="ECO:0000259" key="13">
    <source>
        <dbReference type="Pfam" id="PF00432"/>
    </source>
</evidence>
<organism evidence="14 15">
    <name type="scientific">Malassezia cuniculi</name>
    <dbReference type="NCBI Taxonomy" id="948313"/>
    <lineage>
        <taxon>Eukaryota</taxon>
        <taxon>Fungi</taxon>
        <taxon>Dikarya</taxon>
        <taxon>Basidiomycota</taxon>
        <taxon>Ustilaginomycotina</taxon>
        <taxon>Malasseziomycetes</taxon>
        <taxon>Malasseziales</taxon>
        <taxon>Malasseziaceae</taxon>
        <taxon>Malassezia</taxon>
    </lineage>
</organism>
<evidence type="ECO:0000256" key="5">
    <source>
        <dbReference type="ARBA" id="ARBA00022602"/>
    </source>
</evidence>
<dbReference type="GO" id="GO:0005965">
    <property type="term" value="C:protein farnesyltransferase complex"/>
    <property type="evidence" value="ECO:0007669"/>
    <property type="project" value="InterPro"/>
</dbReference>
<dbReference type="GO" id="GO:0046872">
    <property type="term" value="F:metal ion binding"/>
    <property type="evidence" value="ECO:0007669"/>
    <property type="project" value="UniProtKB-KW"/>
</dbReference>
<keyword evidence="5" id="KW-0637">Prenyltransferase</keyword>
<feature type="compositionally biased region" description="Low complexity" evidence="12">
    <location>
        <begin position="20"/>
        <end position="44"/>
    </location>
</feature>
<dbReference type="InterPro" id="IPR008930">
    <property type="entry name" value="Terpenoid_cyclase/PrenylTrfase"/>
</dbReference>
<evidence type="ECO:0000256" key="10">
    <source>
        <dbReference type="ARBA" id="ARBA00030182"/>
    </source>
</evidence>
<dbReference type="SUPFAM" id="SSF48239">
    <property type="entry name" value="Terpenoid cyclases/Protein prenyltransferases"/>
    <property type="match status" value="1"/>
</dbReference>
<dbReference type="AlphaFoldDB" id="A0AAF0J7X3"/>